<dbReference type="GeneID" id="45736312"/>
<dbReference type="Gene3D" id="1.10.260.40">
    <property type="entry name" value="lambda repressor-like DNA-binding domains"/>
    <property type="match status" value="1"/>
</dbReference>
<dbReference type="PANTHER" id="PTHR40661">
    <property type="match status" value="1"/>
</dbReference>
<dbReference type="Proteomes" id="UP000586252">
    <property type="component" value="Unassembled WGS sequence"/>
</dbReference>
<keyword evidence="1" id="KW-0805">Transcription regulation</keyword>
<keyword evidence="2" id="KW-0238">DNA-binding</keyword>
<evidence type="ECO:0000256" key="3">
    <source>
        <dbReference type="ARBA" id="ARBA00023163"/>
    </source>
</evidence>
<dbReference type="CDD" id="cd00093">
    <property type="entry name" value="HTH_XRE"/>
    <property type="match status" value="1"/>
</dbReference>
<dbReference type="PROSITE" id="PS50943">
    <property type="entry name" value="HTH_CROC1"/>
    <property type="match status" value="1"/>
</dbReference>
<dbReference type="GO" id="GO:0003677">
    <property type="term" value="F:DNA binding"/>
    <property type="evidence" value="ECO:0007669"/>
    <property type="project" value="UniProtKB-KW"/>
</dbReference>
<evidence type="ECO:0000259" key="4">
    <source>
        <dbReference type="PROSITE" id="PS50943"/>
    </source>
</evidence>
<dbReference type="SUPFAM" id="SSF47413">
    <property type="entry name" value="lambda repressor-like DNA-binding domains"/>
    <property type="match status" value="1"/>
</dbReference>
<sequence>MKLYITNVFCNDHYNNGLYSEAMKTIAEIISQSRRAAGLNQSELARALDITPQSVQAWESGRAKPRPALFPRMAEILRISPNRLLDSVLYVKDADSGFLTMGDEPPPEIRRELDLFNASLDKTSFDKDTVSLPFIKEIAKSDDSVETAVEKVDWRTYPFSRSLLAKAGVTPRNAACIEIAGNSMSPLLQDGSVACIDTSATGVVDGKVYALDHAGQLRLCVIYRVPGGGIRLRSFNRDEYADEEYGPDEIDRQKIRILGKVFWSSTFW</sequence>
<dbReference type="EMBL" id="JAAQYI010000022">
    <property type="protein sequence ID" value="NNA82965.1"/>
    <property type="molecule type" value="Genomic_DNA"/>
</dbReference>
<accession>A0A7Y1QIX1</accession>
<evidence type="ECO:0000256" key="1">
    <source>
        <dbReference type="ARBA" id="ARBA00023015"/>
    </source>
</evidence>
<dbReference type="InterPro" id="IPR036286">
    <property type="entry name" value="LexA/Signal_pep-like_sf"/>
</dbReference>
<dbReference type="CDD" id="cd06529">
    <property type="entry name" value="S24_LexA-like"/>
    <property type="match status" value="1"/>
</dbReference>
<dbReference type="AlphaFoldDB" id="A0A7Y1QIX1"/>
<dbReference type="Pfam" id="PF01381">
    <property type="entry name" value="HTH_3"/>
    <property type="match status" value="1"/>
</dbReference>
<dbReference type="Pfam" id="PF00717">
    <property type="entry name" value="Peptidase_S24"/>
    <property type="match status" value="1"/>
</dbReference>
<dbReference type="InterPro" id="IPR039418">
    <property type="entry name" value="LexA-like"/>
</dbReference>
<dbReference type="InterPro" id="IPR001387">
    <property type="entry name" value="Cro/C1-type_HTH"/>
</dbReference>
<evidence type="ECO:0000256" key="2">
    <source>
        <dbReference type="ARBA" id="ARBA00023125"/>
    </source>
</evidence>
<name>A0A7Y1QIX1_9PSED</name>
<dbReference type="InterPro" id="IPR015927">
    <property type="entry name" value="Peptidase_S24_S26A/B/C"/>
</dbReference>
<dbReference type="RefSeq" id="WP_157255578.1">
    <property type="nucleotide sequence ID" value="NZ_JAAQYI010000022.1"/>
</dbReference>
<dbReference type="PANTHER" id="PTHR40661:SF2">
    <property type="entry name" value="HTH-TYPE TRANSCRIPTIONAL REGULATOR PRTR"/>
    <property type="match status" value="1"/>
</dbReference>
<feature type="domain" description="HTH cro/C1-type" evidence="4">
    <location>
        <begin position="30"/>
        <end position="84"/>
    </location>
</feature>
<evidence type="ECO:0000313" key="5">
    <source>
        <dbReference type="EMBL" id="NNA82965.1"/>
    </source>
</evidence>
<dbReference type="InterPro" id="IPR010982">
    <property type="entry name" value="Lambda_DNA-bd_dom_sf"/>
</dbReference>
<gene>
    <name evidence="5" type="ORF">HBO30_30175</name>
</gene>
<evidence type="ECO:0000313" key="6">
    <source>
        <dbReference type="Proteomes" id="UP000586252"/>
    </source>
</evidence>
<dbReference type="SMART" id="SM00530">
    <property type="entry name" value="HTH_XRE"/>
    <property type="match status" value="1"/>
</dbReference>
<dbReference type="Gene3D" id="2.10.109.10">
    <property type="entry name" value="Umud Fragment, subunit A"/>
    <property type="match status" value="1"/>
</dbReference>
<reference evidence="5 6" key="1">
    <citation type="journal article" date="2020" name="Front. Microbiol.">
        <title>Genetic Organization of the aprX-lipA2 Operon Affects the Proteolytic Potential of Pseudomonas Species in Milk.</title>
        <authorList>
            <person name="Maier C."/>
            <person name="Huptas C."/>
            <person name="von Neubeck M."/>
            <person name="Scherer S."/>
            <person name="Wenning M."/>
            <person name="Lucking G."/>
        </authorList>
    </citation>
    <scope>NUCLEOTIDE SEQUENCE [LARGE SCALE GENOMIC DNA]</scope>
    <source>
        <strain evidence="5 6">WS 5404</strain>
    </source>
</reference>
<comment type="caution">
    <text evidence="5">The sequence shown here is derived from an EMBL/GenBank/DDBJ whole genome shotgun (WGS) entry which is preliminary data.</text>
</comment>
<keyword evidence="3" id="KW-0804">Transcription</keyword>
<organism evidence="5 6">
    <name type="scientific">Pseudomonas lactis</name>
    <dbReference type="NCBI Taxonomy" id="1615674"/>
    <lineage>
        <taxon>Bacteria</taxon>
        <taxon>Pseudomonadati</taxon>
        <taxon>Pseudomonadota</taxon>
        <taxon>Gammaproteobacteria</taxon>
        <taxon>Pseudomonadales</taxon>
        <taxon>Pseudomonadaceae</taxon>
        <taxon>Pseudomonas</taxon>
    </lineage>
</organism>
<dbReference type="SUPFAM" id="SSF51306">
    <property type="entry name" value="LexA/Signal peptidase"/>
    <property type="match status" value="1"/>
</dbReference>
<proteinExistence type="predicted"/>
<protein>
    <submittedName>
        <fullName evidence="5">Helix-turn-helix transcriptional regulator</fullName>
    </submittedName>
</protein>